<sequence>MDGEQGNKSPKSDSPISRSLSLDNLRSKSRHVSSPAFLDDTATNREANPQTLRVTTKFSDNPLLRDLDNILRNKLKVSPESPVISRHNSLKNLRSVSDPKKHAFMKELGLEGDVVTINQNTYGETANSDDEGLDSSSEEEMALCDENDDEDFVNVDEIDGPIGTSIPEKPQGSEVDNDKEGVDYNLPTNQDFQKSIDQRVAELETGISAESKPQLSIDWKFHDFNGMTQEISDWFTISDYNYLPQTISAFKKTIQDSNRFITDDVFCRSQLRELTSQLTTNTTPKLMSLALISMGNFDQATSKEDHLRLMKRNNTLLLPYLKQLIITFKDIADKCKEDNKHLREHTTLFFYSCTIMFLIINTCFETRNDSPEIANSAIDAFEDTAMLQFLTDYIEYWRWNSRLAMRIRNIIVLLYNLIMLQFGDSNLMKQSKSELYKYHNMGRPEKSDKRLTISPLHFQAFQEDLKSRFPTYDFNVPELPEPVDNSNSLSQFLEIPRPKAKSTLNSTLPIPSNHLATPAPSPPSSPVLMPYNDGLKARKSFQANMAYPYLYPSDDEKEDPLTDRVFNERTGQKSNDDDVFIPKSVQEAASILKDRIDVKLSVKQLWDERELFMATERGWKRDEVSDTYDYKNSKNTTNINAINIMKRVERYYETCLPSFNSLIFVLTQIIESNLNNIEYKEEELPDGVDVSALSPQLEIVKAKELSLRSSVGIMYLLLKWFKLSHVLKFEQFAALLYDSGYVTTSSSILGKYALIYLDKALNRTVSSPHTLWKMCSGFNATYASSLANNEPYEESVNSSFMLTITYLLRILRKVTGSKTHRLKTLPMAIGPLFNQYYTVQNLAVYHPMLKIIRELTPFKNKRWKSEHMELISGVFMYERLDLIDNWVTGKDISGELMDAYGQEVALRALVQYYNFEHYETSLEDLGYKKRSPSSLDLLYKDSEYASM</sequence>
<dbReference type="InterPro" id="IPR012486">
    <property type="entry name" value="Far11/STRP_N"/>
</dbReference>
<evidence type="ECO:0000259" key="2">
    <source>
        <dbReference type="SMART" id="SM01292"/>
    </source>
</evidence>
<name>A0AAV5RTS5_MAUHU</name>
<reference evidence="4 5" key="1">
    <citation type="journal article" date="2023" name="Elife">
        <title>Identification of key yeast species and microbe-microbe interactions impacting larval growth of Drosophila in the wild.</title>
        <authorList>
            <person name="Mure A."/>
            <person name="Sugiura Y."/>
            <person name="Maeda R."/>
            <person name="Honda K."/>
            <person name="Sakurai N."/>
            <person name="Takahashi Y."/>
            <person name="Watada M."/>
            <person name="Katoh T."/>
            <person name="Gotoh A."/>
            <person name="Gotoh Y."/>
            <person name="Taniguchi I."/>
            <person name="Nakamura K."/>
            <person name="Hayashi T."/>
            <person name="Katayama T."/>
            <person name="Uemura T."/>
            <person name="Hattori Y."/>
        </authorList>
    </citation>
    <scope>NUCLEOTIDE SEQUENCE [LARGE SCALE GENOMIC DNA]</scope>
    <source>
        <strain evidence="4 5">KH-74</strain>
    </source>
</reference>
<feature type="domain" description="Far11/STRP N-terminal" evidence="2">
    <location>
        <begin position="214"/>
        <end position="485"/>
    </location>
</feature>
<accession>A0AAV5RTS5</accession>
<dbReference type="SMART" id="SM01292">
    <property type="entry name" value="N1221"/>
    <property type="match status" value="1"/>
</dbReference>
<feature type="compositionally biased region" description="Polar residues" evidence="1">
    <location>
        <begin position="44"/>
        <end position="57"/>
    </location>
</feature>
<evidence type="ECO:0000256" key="1">
    <source>
        <dbReference type="SAM" id="MobiDB-lite"/>
    </source>
</evidence>
<feature type="region of interest" description="Disordered" evidence="1">
    <location>
        <begin position="1"/>
        <end position="57"/>
    </location>
</feature>
<dbReference type="Pfam" id="PF07923">
    <property type="entry name" value="N1221"/>
    <property type="match status" value="1"/>
</dbReference>
<evidence type="ECO:0000313" key="4">
    <source>
        <dbReference type="EMBL" id="GMM54097.1"/>
    </source>
</evidence>
<dbReference type="InterPro" id="IPR021819">
    <property type="entry name" value="Far11/STRP_C"/>
</dbReference>
<gene>
    <name evidence="4" type="ORF">DAKH74_007130</name>
</gene>
<dbReference type="SMART" id="SM01293">
    <property type="entry name" value="DUF3402"/>
    <property type="match status" value="1"/>
</dbReference>
<dbReference type="EMBL" id="BTGD01000001">
    <property type="protein sequence ID" value="GMM54097.1"/>
    <property type="molecule type" value="Genomic_DNA"/>
</dbReference>
<dbReference type="GO" id="GO:0007010">
    <property type="term" value="P:cytoskeleton organization"/>
    <property type="evidence" value="ECO:0007669"/>
    <property type="project" value="TreeGrafter"/>
</dbReference>
<comment type="caution">
    <text evidence="4">The sequence shown here is derived from an EMBL/GenBank/DDBJ whole genome shotgun (WGS) entry which is preliminary data.</text>
</comment>
<evidence type="ECO:0000313" key="5">
    <source>
        <dbReference type="Proteomes" id="UP001377567"/>
    </source>
</evidence>
<dbReference type="GO" id="GO:0005829">
    <property type="term" value="C:cytosol"/>
    <property type="evidence" value="ECO:0007669"/>
    <property type="project" value="TreeGrafter"/>
</dbReference>
<proteinExistence type="predicted"/>
<feature type="domain" description="Far11/STRP C-terminal" evidence="3">
    <location>
        <begin position="582"/>
        <end position="944"/>
    </location>
</feature>
<evidence type="ECO:0000259" key="3">
    <source>
        <dbReference type="SMART" id="SM01293"/>
    </source>
</evidence>
<dbReference type="Proteomes" id="UP001377567">
    <property type="component" value="Unassembled WGS sequence"/>
</dbReference>
<dbReference type="AlphaFoldDB" id="A0AAV5RTS5"/>
<dbReference type="PANTHER" id="PTHR13239:SF4">
    <property type="entry name" value="AT25231P"/>
    <property type="match status" value="1"/>
</dbReference>
<feature type="compositionally biased region" description="Polar residues" evidence="1">
    <location>
        <begin position="1"/>
        <end position="24"/>
    </location>
</feature>
<organism evidence="4 5">
    <name type="scientific">Maudiozyma humilis</name>
    <name type="common">Sour dough yeast</name>
    <name type="synonym">Kazachstania humilis</name>
    <dbReference type="NCBI Taxonomy" id="51915"/>
    <lineage>
        <taxon>Eukaryota</taxon>
        <taxon>Fungi</taxon>
        <taxon>Dikarya</taxon>
        <taxon>Ascomycota</taxon>
        <taxon>Saccharomycotina</taxon>
        <taxon>Saccharomycetes</taxon>
        <taxon>Saccharomycetales</taxon>
        <taxon>Saccharomycetaceae</taxon>
        <taxon>Maudiozyma</taxon>
    </lineage>
</organism>
<protein>
    <submittedName>
        <fullName evidence="4">Far11 protein</fullName>
    </submittedName>
</protein>
<dbReference type="PANTHER" id="PTHR13239">
    <property type="entry name" value="PROTEIN REQUIRED FOR HYPHAL ANASTOMOSIS HAM-2"/>
    <property type="match status" value="1"/>
</dbReference>
<dbReference type="Pfam" id="PF11882">
    <property type="entry name" value="DUF3402"/>
    <property type="match status" value="2"/>
</dbReference>
<dbReference type="InterPro" id="IPR040185">
    <property type="entry name" value="Far11/STRP"/>
</dbReference>
<keyword evidence="5" id="KW-1185">Reference proteome</keyword>